<dbReference type="Gene3D" id="3.30.70.890">
    <property type="entry name" value="GHMP kinase, C-terminal domain"/>
    <property type="match status" value="1"/>
</dbReference>
<evidence type="ECO:0000256" key="2">
    <source>
        <dbReference type="ARBA" id="ARBA00012296"/>
    </source>
</evidence>
<comment type="caution">
    <text evidence="11">The sequence shown here is derived from an EMBL/GenBank/DDBJ whole genome shotgun (WGS) entry which is preliminary data.</text>
</comment>
<dbReference type="NCBIfam" id="TIGR01240">
    <property type="entry name" value="mevDPdecarb"/>
    <property type="match status" value="1"/>
</dbReference>
<evidence type="ECO:0000313" key="12">
    <source>
        <dbReference type="Proteomes" id="UP001410795"/>
    </source>
</evidence>
<dbReference type="Gene3D" id="3.30.230.10">
    <property type="match status" value="1"/>
</dbReference>
<dbReference type="InterPro" id="IPR029765">
    <property type="entry name" value="Mev_diP_decarb"/>
</dbReference>
<gene>
    <name evidence="11" type="primary">mvaD</name>
    <name evidence="11" type="ORF">GCM10022202_18500</name>
</gene>
<organism evidence="11 12">
    <name type="scientific">Microbacterium marinilacus</name>
    <dbReference type="NCBI Taxonomy" id="415209"/>
    <lineage>
        <taxon>Bacteria</taxon>
        <taxon>Bacillati</taxon>
        <taxon>Actinomycetota</taxon>
        <taxon>Actinomycetes</taxon>
        <taxon>Micrococcales</taxon>
        <taxon>Microbacteriaceae</taxon>
        <taxon>Microbacterium</taxon>
    </lineage>
</organism>
<dbReference type="InterPro" id="IPR005935">
    <property type="entry name" value="Mev_decarb"/>
</dbReference>
<dbReference type="InterPro" id="IPR036554">
    <property type="entry name" value="GHMP_kinase_C_sf"/>
</dbReference>
<dbReference type="Proteomes" id="UP001410795">
    <property type="component" value="Unassembled WGS sequence"/>
</dbReference>
<evidence type="ECO:0000256" key="6">
    <source>
        <dbReference type="ARBA" id="ARBA00023098"/>
    </source>
</evidence>
<feature type="domain" description="Diphosphomevalonate decarboxylase-like N-terminal" evidence="10">
    <location>
        <begin position="8"/>
        <end position="163"/>
    </location>
</feature>
<protein>
    <recommendedName>
        <fullName evidence="2">diphosphomevalonate decarboxylase</fullName>
        <ecNumber evidence="2">4.1.1.33</ecNumber>
    </recommendedName>
</protein>
<keyword evidence="4" id="KW-0547">Nucleotide-binding</keyword>
<name>A0ABP7BEK0_9MICO</name>
<dbReference type="SUPFAM" id="SSF55060">
    <property type="entry name" value="GHMP Kinase, C-terminal domain"/>
    <property type="match status" value="1"/>
</dbReference>
<sequence length="342" mass="35768">MTAATAHAHPNIALVKYWGKRDEQLMLPQTGSLSMTLDILPTTTTVELDPDAAADEFVLGDTAAGPAATGRVVRFLDLVRERAGRPERAVVRSVNTAPTGAGMASSAAGFAALAGAASAAYGLPTDARSLSVLARRGSGSAARSVIPGLAVWHAGHDDSSSFAEPVDAPPMRLVAVSVDAPEKAVSSREGMRRTALTSPFHTAWTASASRDLEAMLDACRDGDFSRIGRIAETNALRMHAVTQAADPPIRYLRPSSIAVLDEVQSMRRAGLEAYATADAGPHVFVLARPADADAVARALAPLGEVRVAGPGPGVRVERHDERHGARQRGGAEHGDERRNADA</sequence>
<evidence type="ECO:0000256" key="4">
    <source>
        <dbReference type="ARBA" id="ARBA00022741"/>
    </source>
</evidence>
<evidence type="ECO:0000256" key="3">
    <source>
        <dbReference type="ARBA" id="ARBA00022516"/>
    </source>
</evidence>
<dbReference type="SUPFAM" id="SSF54211">
    <property type="entry name" value="Ribosomal protein S5 domain 2-like"/>
    <property type="match status" value="1"/>
</dbReference>
<keyword evidence="7" id="KW-0456">Lyase</keyword>
<dbReference type="RefSeq" id="WP_221857857.1">
    <property type="nucleotide sequence ID" value="NZ_BAAAYV010000006.1"/>
</dbReference>
<evidence type="ECO:0000313" key="11">
    <source>
        <dbReference type="EMBL" id="GAA3658296.1"/>
    </source>
</evidence>
<dbReference type="PANTHER" id="PTHR10977:SF3">
    <property type="entry name" value="DIPHOSPHOMEVALONATE DECARBOXYLASE"/>
    <property type="match status" value="1"/>
</dbReference>
<feature type="region of interest" description="Disordered" evidence="8">
    <location>
        <begin position="308"/>
        <end position="342"/>
    </location>
</feature>
<evidence type="ECO:0000256" key="7">
    <source>
        <dbReference type="ARBA" id="ARBA00023239"/>
    </source>
</evidence>
<dbReference type="InterPro" id="IPR014721">
    <property type="entry name" value="Ribsml_uS5_D2-typ_fold_subgr"/>
</dbReference>
<dbReference type="EC" id="4.1.1.33" evidence="2"/>
<keyword evidence="6" id="KW-0443">Lipid metabolism</keyword>
<proteinExistence type="inferred from homology"/>
<evidence type="ECO:0000256" key="1">
    <source>
        <dbReference type="ARBA" id="ARBA00008831"/>
    </source>
</evidence>
<dbReference type="Pfam" id="PF18376">
    <property type="entry name" value="MDD_C"/>
    <property type="match status" value="1"/>
</dbReference>
<keyword evidence="12" id="KW-1185">Reference proteome</keyword>
<dbReference type="PANTHER" id="PTHR10977">
    <property type="entry name" value="DIPHOSPHOMEVALONATE DECARBOXYLASE"/>
    <property type="match status" value="1"/>
</dbReference>
<evidence type="ECO:0000259" key="9">
    <source>
        <dbReference type="Pfam" id="PF18376"/>
    </source>
</evidence>
<feature type="domain" description="Mvd1 C-terminal" evidence="9">
    <location>
        <begin position="178"/>
        <end position="299"/>
    </location>
</feature>
<evidence type="ECO:0000259" key="10">
    <source>
        <dbReference type="Pfam" id="PF22700"/>
    </source>
</evidence>
<dbReference type="EMBL" id="BAAAYV010000006">
    <property type="protein sequence ID" value="GAA3658296.1"/>
    <property type="molecule type" value="Genomic_DNA"/>
</dbReference>
<dbReference type="InterPro" id="IPR041431">
    <property type="entry name" value="Mvd1_C"/>
</dbReference>
<accession>A0ABP7BEK0</accession>
<keyword evidence="5" id="KW-0067">ATP-binding</keyword>
<comment type="similarity">
    <text evidence="1">Belongs to the diphosphomevalonate decarboxylase family.</text>
</comment>
<reference evidence="12" key="1">
    <citation type="journal article" date="2019" name="Int. J. Syst. Evol. Microbiol.">
        <title>The Global Catalogue of Microorganisms (GCM) 10K type strain sequencing project: providing services to taxonomists for standard genome sequencing and annotation.</title>
        <authorList>
            <consortium name="The Broad Institute Genomics Platform"/>
            <consortium name="The Broad Institute Genome Sequencing Center for Infectious Disease"/>
            <person name="Wu L."/>
            <person name="Ma J."/>
        </authorList>
    </citation>
    <scope>NUCLEOTIDE SEQUENCE [LARGE SCALE GENOMIC DNA]</scope>
    <source>
        <strain evidence="12">JCM 16546</strain>
    </source>
</reference>
<dbReference type="PIRSF" id="PIRSF015950">
    <property type="entry name" value="Mev_P_decrbx"/>
    <property type="match status" value="1"/>
</dbReference>
<feature type="compositionally biased region" description="Basic and acidic residues" evidence="8">
    <location>
        <begin position="315"/>
        <end position="342"/>
    </location>
</feature>
<dbReference type="InterPro" id="IPR053859">
    <property type="entry name" value="MVD-like_N"/>
</dbReference>
<dbReference type="Pfam" id="PF22700">
    <property type="entry name" value="MVD-like_N"/>
    <property type="match status" value="1"/>
</dbReference>
<dbReference type="InterPro" id="IPR020568">
    <property type="entry name" value="Ribosomal_Su5_D2-typ_SF"/>
</dbReference>
<evidence type="ECO:0000256" key="5">
    <source>
        <dbReference type="ARBA" id="ARBA00022840"/>
    </source>
</evidence>
<evidence type="ECO:0000256" key="8">
    <source>
        <dbReference type="SAM" id="MobiDB-lite"/>
    </source>
</evidence>
<keyword evidence="3" id="KW-0444">Lipid biosynthesis</keyword>